<sequence length="317" mass="33500">MSAAFYVRIRGRVHGPIDRAKLDTLVARGQLSRIHEISGDGQNWRPAAAMPELFVAVSTAPDSRSPVPKPTTRSISTAAEGPVASADPGFVHVDDPWENDSASPADDSTSWYYAVNGAQQGPIGSAELVELIRTRRLSNTDMVWKSDMENWAEAGSVPSLAAYFQSASGRTSGVAASSTTAPFAASGGTVVDQINYELQQWSSAVGWARNAAFLLGVVLIGFGVVCLVACAMLFSIPQLVLGVVHVVVGAFVLWLGVHLVALKKELTTAGEARSGATIVDAIRTATTAWKSLAWTLAALMMALVVLLTTAFAIYQPV</sequence>
<evidence type="ECO:0000256" key="1">
    <source>
        <dbReference type="SAM" id="MobiDB-lite"/>
    </source>
</evidence>
<evidence type="ECO:0000256" key="2">
    <source>
        <dbReference type="SAM" id="Phobius"/>
    </source>
</evidence>
<reference evidence="4 5" key="1">
    <citation type="submission" date="2019-02" db="EMBL/GenBank/DDBJ databases">
        <title>Deep-cultivation of Planctomycetes and their phenomic and genomic characterization uncovers novel biology.</title>
        <authorList>
            <person name="Wiegand S."/>
            <person name="Jogler M."/>
            <person name="Boedeker C."/>
            <person name="Pinto D."/>
            <person name="Vollmers J."/>
            <person name="Rivas-Marin E."/>
            <person name="Kohn T."/>
            <person name="Peeters S.H."/>
            <person name="Heuer A."/>
            <person name="Rast P."/>
            <person name="Oberbeckmann S."/>
            <person name="Bunk B."/>
            <person name="Jeske O."/>
            <person name="Meyerdierks A."/>
            <person name="Storesund J.E."/>
            <person name="Kallscheuer N."/>
            <person name="Luecker S."/>
            <person name="Lage O.M."/>
            <person name="Pohl T."/>
            <person name="Merkel B.J."/>
            <person name="Hornburger P."/>
            <person name="Mueller R.-W."/>
            <person name="Bruemmer F."/>
            <person name="Labrenz M."/>
            <person name="Spormann A.M."/>
            <person name="Op Den Camp H."/>
            <person name="Overmann J."/>
            <person name="Amann R."/>
            <person name="Jetten M.S.M."/>
            <person name="Mascher T."/>
            <person name="Medema M.H."/>
            <person name="Devos D.P."/>
            <person name="Kaster A.-K."/>
            <person name="Ovreas L."/>
            <person name="Rohde M."/>
            <person name="Galperin M.Y."/>
            <person name="Jogler C."/>
        </authorList>
    </citation>
    <scope>NUCLEOTIDE SEQUENCE [LARGE SCALE GENOMIC DNA]</scope>
    <source>
        <strain evidence="4 5">Pla100</strain>
    </source>
</reference>
<evidence type="ECO:0000259" key="3">
    <source>
        <dbReference type="Pfam" id="PF14237"/>
    </source>
</evidence>
<accession>A0A5C5ZW79</accession>
<dbReference type="Proteomes" id="UP000316213">
    <property type="component" value="Unassembled WGS sequence"/>
</dbReference>
<keyword evidence="2" id="KW-0812">Transmembrane</keyword>
<dbReference type="OrthoDB" id="292841at2"/>
<dbReference type="RefSeq" id="WP_146580777.1">
    <property type="nucleotide sequence ID" value="NZ_SJPM01000013.1"/>
</dbReference>
<feature type="transmembrane region" description="Helical" evidence="2">
    <location>
        <begin position="211"/>
        <end position="234"/>
    </location>
</feature>
<name>A0A5C5ZW79_9BACT</name>
<feature type="transmembrane region" description="Helical" evidence="2">
    <location>
        <begin position="292"/>
        <end position="314"/>
    </location>
</feature>
<dbReference type="Pfam" id="PF14237">
    <property type="entry name" value="GYF_2"/>
    <property type="match status" value="1"/>
</dbReference>
<comment type="caution">
    <text evidence="4">The sequence shown here is derived from an EMBL/GenBank/DDBJ whole genome shotgun (WGS) entry which is preliminary data.</text>
</comment>
<feature type="region of interest" description="Disordered" evidence="1">
    <location>
        <begin position="60"/>
        <end position="89"/>
    </location>
</feature>
<dbReference type="EMBL" id="SJPM01000013">
    <property type="protein sequence ID" value="TWT91844.1"/>
    <property type="molecule type" value="Genomic_DNA"/>
</dbReference>
<keyword evidence="5" id="KW-1185">Reference proteome</keyword>
<keyword evidence="2" id="KW-0472">Membrane</keyword>
<proteinExistence type="predicted"/>
<dbReference type="AlphaFoldDB" id="A0A5C5ZW79"/>
<protein>
    <recommendedName>
        <fullName evidence="3">GYF domain-containing protein</fullName>
    </recommendedName>
</protein>
<dbReference type="InterPro" id="IPR025640">
    <property type="entry name" value="GYF_2"/>
</dbReference>
<gene>
    <name evidence="4" type="ORF">Pla100_48820</name>
</gene>
<evidence type="ECO:0000313" key="4">
    <source>
        <dbReference type="EMBL" id="TWT91844.1"/>
    </source>
</evidence>
<organism evidence="4 5">
    <name type="scientific">Neorhodopirellula pilleata</name>
    <dbReference type="NCBI Taxonomy" id="2714738"/>
    <lineage>
        <taxon>Bacteria</taxon>
        <taxon>Pseudomonadati</taxon>
        <taxon>Planctomycetota</taxon>
        <taxon>Planctomycetia</taxon>
        <taxon>Pirellulales</taxon>
        <taxon>Pirellulaceae</taxon>
        <taxon>Neorhodopirellula</taxon>
    </lineage>
</organism>
<evidence type="ECO:0000313" key="5">
    <source>
        <dbReference type="Proteomes" id="UP000316213"/>
    </source>
</evidence>
<feature type="transmembrane region" description="Helical" evidence="2">
    <location>
        <begin position="240"/>
        <end position="262"/>
    </location>
</feature>
<keyword evidence="2" id="KW-1133">Transmembrane helix</keyword>
<feature type="domain" description="GYF" evidence="3">
    <location>
        <begin position="111"/>
        <end position="160"/>
    </location>
</feature>